<reference evidence="2" key="1">
    <citation type="submission" date="2021-03" db="EMBL/GenBank/DDBJ databases">
        <title>novel species isolated from a fishpond in China.</title>
        <authorList>
            <person name="Lu H."/>
            <person name="Cai Z."/>
        </authorList>
    </citation>
    <scope>NUCLEOTIDE SEQUENCE</scope>
    <source>
        <strain evidence="2">JCM 30855</strain>
    </source>
</reference>
<evidence type="ECO:0000313" key="3">
    <source>
        <dbReference type="Proteomes" id="UP000664654"/>
    </source>
</evidence>
<evidence type="ECO:0000313" key="2">
    <source>
        <dbReference type="EMBL" id="MBN7824690.1"/>
    </source>
</evidence>
<comment type="caution">
    <text evidence="2">The sequence shown here is derived from an EMBL/GenBank/DDBJ whole genome shotgun (WGS) entry which is preliminary data.</text>
</comment>
<dbReference type="Pfam" id="PF09037">
    <property type="entry name" value="Sulphotransf"/>
    <property type="match status" value="1"/>
</dbReference>
<name>A0A939DLD3_9ALTE</name>
<dbReference type="InterPro" id="IPR027417">
    <property type="entry name" value="P-loop_NTPase"/>
</dbReference>
<protein>
    <submittedName>
        <fullName evidence="2">Stf0 sulfotransferase</fullName>
    </submittedName>
</protein>
<dbReference type="EMBL" id="JAFKCV010000002">
    <property type="protein sequence ID" value="MBN7824690.1"/>
    <property type="molecule type" value="Genomic_DNA"/>
</dbReference>
<dbReference type="Gene3D" id="3.40.50.300">
    <property type="entry name" value="P-loop containing nucleotide triphosphate hydrolases"/>
    <property type="match status" value="1"/>
</dbReference>
<dbReference type="RefSeq" id="WP_206572783.1">
    <property type="nucleotide sequence ID" value="NZ_JAFKCV010000002.1"/>
</dbReference>
<accession>A0A939DLD3</accession>
<dbReference type="InterPro" id="IPR024628">
    <property type="entry name" value="Sulfotransferase_Stf0_dom"/>
</dbReference>
<evidence type="ECO:0000259" key="1">
    <source>
        <dbReference type="Pfam" id="PF09037"/>
    </source>
</evidence>
<feature type="domain" description="Sulphotransferase Stf0" evidence="1">
    <location>
        <begin position="25"/>
        <end position="235"/>
    </location>
</feature>
<proteinExistence type="predicted"/>
<sequence>MYLYENQFSREHDFATDARAGKFLVIASTPRCGSHMLGHALHQIGCFGFPLEYANPVNLPEWEKQLQRQGFPEVLDELMRRRTSSNGVFAIKIHYEHIATFGGFPPLMRHFPNAFYLLLTRRDALRQAVSLSRAKQTGVWIAGQQASTHPPQYSYQDINQSLKRVLMDTASWRYLLASHGCRHLEMSFEQASADLDGTAALLAGKLGIEAPSRTARPVTHRQGDELNQQWYERFLQQHRASSDSLTRQDGLLDKVFRRMRGG</sequence>
<dbReference type="SUPFAM" id="SSF52540">
    <property type="entry name" value="P-loop containing nucleoside triphosphate hydrolases"/>
    <property type="match status" value="1"/>
</dbReference>
<gene>
    <name evidence="2" type="ORF">J0A66_05555</name>
</gene>
<dbReference type="Proteomes" id="UP000664654">
    <property type="component" value="Unassembled WGS sequence"/>
</dbReference>
<keyword evidence="3" id="KW-1185">Reference proteome</keyword>
<dbReference type="AlphaFoldDB" id="A0A939DLD3"/>
<organism evidence="2 3">
    <name type="scientific">Bowmanella dokdonensis</name>
    <dbReference type="NCBI Taxonomy" id="751969"/>
    <lineage>
        <taxon>Bacteria</taxon>
        <taxon>Pseudomonadati</taxon>
        <taxon>Pseudomonadota</taxon>
        <taxon>Gammaproteobacteria</taxon>
        <taxon>Alteromonadales</taxon>
        <taxon>Alteromonadaceae</taxon>
        <taxon>Bowmanella</taxon>
    </lineage>
</organism>